<dbReference type="InterPro" id="IPR010982">
    <property type="entry name" value="Lambda_DNA-bd_dom_sf"/>
</dbReference>
<keyword evidence="1" id="KW-0805">Transcription regulation</keyword>
<evidence type="ECO:0000313" key="6">
    <source>
        <dbReference type="Proteomes" id="UP000615326"/>
    </source>
</evidence>
<dbReference type="Proteomes" id="UP000615326">
    <property type="component" value="Unassembled WGS sequence"/>
</dbReference>
<keyword evidence="6" id="KW-1185">Reference proteome</keyword>
<dbReference type="Pfam" id="PF00717">
    <property type="entry name" value="Peptidase_S24"/>
    <property type="match status" value="1"/>
</dbReference>
<evidence type="ECO:0000313" key="5">
    <source>
        <dbReference type="EMBL" id="NHO33291.1"/>
    </source>
</evidence>
<dbReference type="CDD" id="cd00093">
    <property type="entry name" value="HTH_XRE"/>
    <property type="match status" value="1"/>
</dbReference>
<dbReference type="Gene3D" id="2.10.109.10">
    <property type="entry name" value="Umud Fragment, subunit A"/>
    <property type="match status" value="1"/>
</dbReference>
<sequence>MSDFPESDNNWKTLRGPERVRIAVENGGGYSAVVRRSGISGSSLNDYLKGRVLRIDTALKLAHACNVSPQWLIFGDSPSTPVPSVPAEQWETVDIPDYDVILSAGSGSEAPAHDKRRMVAIPKVMLPPLAAQNTRNLAYVTVRGDSMMPTIDSGDRVLLRTDVSDIRSGSIYAIRIDNSLLIKRLHLKTNGNVSVVSDNPAYTPEELDAASIRQMISDGGHPARILGRVIWRMGEVGAR</sequence>
<dbReference type="PROSITE" id="PS50943">
    <property type="entry name" value="HTH_CROC1"/>
    <property type="match status" value="1"/>
</dbReference>
<reference evidence="5 6" key="1">
    <citation type="journal article" date="2020" name="Int. J. Syst. Evol. Microbiol.">
        <title>Novel acetic acid bacteria from cider fermentations: Acetobacter conturbans sp. nov. and Acetobacter fallax sp. nov.</title>
        <authorList>
            <person name="Sombolestani A.S."/>
            <person name="Cleenwerck I."/>
            <person name="Cnockaert M."/>
            <person name="Borremans W."/>
            <person name="Wieme A.D."/>
            <person name="De Vuyst L."/>
            <person name="Vandamme P."/>
        </authorList>
    </citation>
    <scope>NUCLEOTIDE SEQUENCE [LARGE SCALE GENOMIC DNA]</scope>
    <source>
        <strain evidence="5 6">LMG 1637</strain>
    </source>
</reference>
<dbReference type="Gene3D" id="1.10.260.40">
    <property type="entry name" value="lambda repressor-like DNA-binding domains"/>
    <property type="match status" value="1"/>
</dbReference>
<gene>
    <name evidence="5" type="ORF">GOB84_12100</name>
</gene>
<dbReference type="RefSeq" id="WP_173577814.1">
    <property type="nucleotide sequence ID" value="NZ_WOSW01000025.1"/>
</dbReference>
<dbReference type="PANTHER" id="PTHR40661:SF3">
    <property type="entry name" value="FELS-1 PROPHAGE TRANSCRIPTIONAL REGULATOR"/>
    <property type="match status" value="1"/>
</dbReference>
<dbReference type="InterPro" id="IPR001387">
    <property type="entry name" value="Cro/C1-type_HTH"/>
</dbReference>
<dbReference type="SUPFAM" id="SSF47413">
    <property type="entry name" value="lambda repressor-like DNA-binding domains"/>
    <property type="match status" value="1"/>
</dbReference>
<dbReference type="InterPro" id="IPR036286">
    <property type="entry name" value="LexA/Signal_pep-like_sf"/>
</dbReference>
<evidence type="ECO:0000256" key="1">
    <source>
        <dbReference type="ARBA" id="ARBA00023015"/>
    </source>
</evidence>
<dbReference type="PANTHER" id="PTHR40661">
    <property type="match status" value="1"/>
</dbReference>
<proteinExistence type="predicted"/>
<evidence type="ECO:0000256" key="3">
    <source>
        <dbReference type="ARBA" id="ARBA00023163"/>
    </source>
</evidence>
<dbReference type="Pfam" id="PF01381">
    <property type="entry name" value="HTH_3"/>
    <property type="match status" value="1"/>
</dbReference>
<dbReference type="InterPro" id="IPR039418">
    <property type="entry name" value="LexA-like"/>
</dbReference>
<name>A0ABX0KDS2_9PROT</name>
<feature type="domain" description="HTH cro/C1-type" evidence="4">
    <location>
        <begin position="35"/>
        <end position="72"/>
    </location>
</feature>
<dbReference type="CDD" id="cd06529">
    <property type="entry name" value="S24_LexA-like"/>
    <property type="match status" value="1"/>
</dbReference>
<dbReference type="EMBL" id="WOSW01000025">
    <property type="protein sequence ID" value="NHO33291.1"/>
    <property type="molecule type" value="Genomic_DNA"/>
</dbReference>
<organism evidence="5 6">
    <name type="scientific">Acetobacter fallax</name>
    <dbReference type="NCBI Taxonomy" id="1737473"/>
    <lineage>
        <taxon>Bacteria</taxon>
        <taxon>Pseudomonadati</taxon>
        <taxon>Pseudomonadota</taxon>
        <taxon>Alphaproteobacteria</taxon>
        <taxon>Acetobacterales</taxon>
        <taxon>Acetobacteraceae</taxon>
        <taxon>Acetobacter</taxon>
    </lineage>
</organism>
<dbReference type="InterPro" id="IPR015927">
    <property type="entry name" value="Peptidase_S24_S26A/B/C"/>
</dbReference>
<keyword evidence="3" id="KW-0804">Transcription</keyword>
<accession>A0ABX0KDS2</accession>
<protein>
    <submittedName>
        <fullName evidence="5">Helix-turn-helix domain-containing protein</fullName>
    </submittedName>
</protein>
<dbReference type="SUPFAM" id="SSF51306">
    <property type="entry name" value="LexA/Signal peptidase"/>
    <property type="match status" value="1"/>
</dbReference>
<evidence type="ECO:0000256" key="2">
    <source>
        <dbReference type="ARBA" id="ARBA00023125"/>
    </source>
</evidence>
<keyword evidence="2" id="KW-0238">DNA-binding</keyword>
<evidence type="ECO:0000259" key="4">
    <source>
        <dbReference type="PROSITE" id="PS50943"/>
    </source>
</evidence>
<comment type="caution">
    <text evidence="5">The sequence shown here is derived from an EMBL/GenBank/DDBJ whole genome shotgun (WGS) entry which is preliminary data.</text>
</comment>